<dbReference type="InterPro" id="IPR047249">
    <property type="entry name" value="BRCT_p53bp1-like_rpt1"/>
</dbReference>
<dbReference type="InterPro" id="IPR056492">
    <property type="entry name" value="SH3_Hsr9"/>
</dbReference>
<feature type="domain" description="BRCT" evidence="5">
    <location>
        <begin position="527"/>
        <end position="580"/>
    </location>
</feature>
<dbReference type="Gene3D" id="3.40.50.10190">
    <property type="entry name" value="BRCT domain"/>
    <property type="match status" value="2"/>
</dbReference>
<dbReference type="GO" id="GO:0005634">
    <property type="term" value="C:nucleus"/>
    <property type="evidence" value="ECO:0007669"/>
    <property type="project" value="UniProtKB-SubCell"/>
</dbReference>
<dbReference type="PROSITE" id="PS50172">
    <property type="entry name" value="BRCT"/>
    <property type="match status" value="2"/>
</dbReference>
<dbReference type="GO" id="GO:0045944">
    <property type="term" value="P:positive regulation of transcription by RNA polymerase II"/>
    <property type="evidence" value="ECO:0007669"/>
    <property type="project" value="TreeGrafter"/>
</dbReference>
<accession>A0A0B1SRL7</accession>
<dbReference type="EMBL" id="KN557438">
    <property type="protein sequence ID" value="KHJ87584.1"/>
    <property type="molecule type" value="Genomic_DNA"/>
</dbReference>
<dbReference type="GO" id="GO:0000077">
    <property type="term" value="P:DNA damage checkpoint signaling"/>
    <property type="evidence" value="ECO:0007669"/>
    <property type="project" value="TreeGrafter"/>
</dbReference>
<organism evidence="6 7">
    <name type="scientific">Oesophagostomum dentatum</name>
    <name type="common">Nodular worm</name>
    <dbReference type="NCBI Taxonomy" id="61180"/>
    <lineage>
        <taxon>Eukaryota</taxon>
        <taxon>Metazoa</taxon>
        <taxon>Ecdysozoa</taxon>
        <taxon>Nematoda</taxon>
        <taxon>Chromadorea</taxon>
        <taxon>Rhabditida</taxon>
        <taxon>Rhabditina</taxon>
        <taxon>Rhabditomorpha</taxon>
        <taxon>Strongyloidea</taxon>
        <taxon>Strongylidae</taxon>
        <taxon>Oesophagostomum</taxon>
    </lineage>
</organism>
<dbReference type="Pfam" id="PF16589">
    <property type="entry name" value="BRCT_2"/>
    <property type="match status" value="1"/>
</dbReference>
<keyword evidence="2" id="KW-0227">DNA damage</keyword>
<gene>
    <name evidence="6" type="ORF">OESDEN_12638</name>
</gene>
<feature type="compositionally biased region" description="Basic and acidic residues" evidence="4">
    <location>
        <begin position="18"/>
        <end position="27"/>
    </location>
</feature>
<feature type="domain" description="BRCT" evidence="5">
    <location>
        <begin position="376"/>
        <end position="477"/>
    </location>
</feature>
<dbReference type="AlphaFoldDB" id="A0A0B1SRL7"/>
<keyword evidence="3" id="KW-0539">Nucleus</keyword>
<feature type="region of interest" description="Disordered" evidence="4">
    <location>
        <begin position="1"/>
        <end position="129"/>
    </location>
</feature>
<dbReference type="GO" id="GO:0042393">
    <property type="term" value="F:histone binding"/>
    <property type="evidence" value="ECO:0007669"/>
    <property type="project" value="TreeGrafter"/>
</dbReference>
<proteinExistence type="predicted"/>
<dbReference type="Pfam" id="PF18428">
    <property type="entry name" value="BRCT_3"/>
    <property type="match status" value="1"/>
</dbReference>
<evidence type="ECO:0000259" key="5">
    <source>
        <dbReference type="PROSITE" id="PS50172"/>
    </source>
</evidence>
<dbReference type="CDD" id="cd17724">
    <property type="entry name" value="BRCT_p53bp1_rpt2"/>
    <property type="match status" value="1"/>
</dbReference>
<dbReference type="Proteomes" id="UP000053660">
    <property type="component" value="Unassembled WGS sequence"/>
</dbReference>
<feature type="compositionally biased region" description="Acidic residues" evidence="4">
    <location>
        <begin position="80"/>
        <end position="95"/>
    </location>
</feature>
<evidence type="ECO:0000256" key="2">
    <source>
        <dbReference type="ARBA" id="ARBA00022763"/>
    </source>
</evidence>
<feature type="compositionally biased region" description="Low complexity" evidence="4">
    <location>
        <begin position="315"/>
        <end position="327"/>
    </location>
</feature>
<evidence type="ECO:0000313" key="6">
    <source>
        <dbReference type="EMBL" id="KHJ87584.1"/>
    </source>
</evidence>
<protein>
    <submittedName>
        <fullName evidence="6">BRCA1 protein</fullName>
    </submittedName>
</protein>
<dbReference type="OrthoDB" id="129353at2759"/>
<feature type="compositionally biased region" description="Basic and acidic residues" evidence="4">
    <location>
        <begin position="352"/>
        <end position="363"/>
    </location>
</feature>
<dbReference type="InterPro" id="IPR001357">
    <property type="entry name" value="BRCT_dom"/>
</dbReference>
<name>A0A0B1SRL7_OESDE</name>
<dbReference type="InterPro" id="IPR036420">
    <property type="entry name" value="BRCT_dom_sf"/>
</dbReference>
<dbReference type="CDD" id="cd17745">
    <property type="entry name" value="BRCT_p53bp1_rpt1"/>
    <property type="match status" value="1"/>
</dbReference>
<feature type="region of interest" description="Disordered" evidence="4">
    <location>
        <begin position="295"/>
        <end position="376"/>
    </location>
</feature>
<dbReference type="Pfam" id="PF24680">
    <property type="entry name" value="SH3_Hsr9"/>
    <property type="match status" value="1"/>
</dbReference>
<evidence type="ECO:0000256" key="4">
    <source>
        <dbReference type="SAM" id="MobiDB-lite"/>
    </source>
</evidence>
<reference evidence="6 7" key="1">
    <citation type="submission" date="2014-03" db="EMBL/GenBank/DDBJ databases">
        <title>Draft genome of the hookworm Oesophagostomum dentatum.</title>
        <authorList>
            <person name="Mitreva M."/>
        </authorList>
    </citation>
    <scope>NUCLEOTIDE SEQUENCE [LARGE SCALE GENOMIC DNA]</scope>
    <source>
        <strain evidence="6 7">OD-Hann</strain>
    </source>
</reference>
<evidence type="ECO:0000256" key="1">
    <source>
        <dbReference type="ARBA" id="ARBA00004123"/>
    </source>
</evidence>
<evidence type="ECO:0000256" key="3">
    <source>
        <dbReference type="ARBA" id="ARBA00023242"/>
    </source>
</evidence>
<sequence>MEVQSFGEVKYAKTGSGKYEHTEKTAESRVGNLAELAPRTKQRKSLADLTPGRKKASPTAAGSRTAPHPSRGRKAKAESDEADKEEEPMEVEEATEVPSSAKKGKKSAETPKAGGSARKRRGSPQTTVASKRVHIEVPQLSAEDLLAVDNPQDEHAAHEAGARVYAMFDGLFYPAVVVSRDGLGRYKVSFVEDGVVKDVPPAGVIPLRALDLDKECYYSDASQKDRLAVKVLKAPDSKHAAAWQEALFELEHLDDEGNSTGEKLKGVWTNLALSKDDWRDYINRKSREATDIIADNIESTEDRHTRRSKVSTPVQPAAASAPKSAPRSQKKERETNASATPKAAKGGRGRKKAEPAEQSKGDKVDEDVNESAPETSDEQIFVGKLFILTSANRPNVDTGFKKKFMTDFISSHGGLVVDDMKEVDEHPEMERFLISDTHYRTHKYLAALVRAMPCVSHEWIYKCLDERKLVDYKGYLLPSGVSILDDREYPLPKERGVLLRNKRVMVHSNVVPPSKKSMSFEQIWVPMVPQLGGEIVTEMPHEAGKLDILLTDHSATPSLVEKARKIGAAVVSSEWLIQGIIMDHLPDVNAHQKFLHNGGVCT</sequence>
<comment type="subcellular location">
    <subcellularLocation>
        <location evidence="1">Nucleus</location>
    </subcellularLocation>
</comment>
<evidence type="ECO:0000313" key="7">
    <source>
        <dbReference type="Proteomes" id="UP000053660"/>
    </source>
</evidence>
<dbReference type="InterPro" id="IPR047250">
    <property type="entry name" value="BRCT_p53bp1-like_rpt2"/>
</dbReference>
<dbReference type="SMART" id="SM00292">
    <property type="entry name" value="BRCT"/>
    <property type="match status" value="2"/>
</dbReference>
<dbReference type="PANTHER" id="PTHR15321">
    <property type="entry name" value="TUMOR SUPPRESSOR P53-BINDING PROTEIN 1"/>
    <property type="match status" value="1"/>
</dbReference>
<dbReference type="PANTHER" id="PTHR15321:SF3">
    <property type="entry name" value="TP53-BINDING PROTEIN 1"/>
    <property type="match status" value="1"/>
</dbReference>
<dbReference type="SUPFAM" id="SSF52113">
    <property type="entry name" value="BRCT domain"/>
    <property type="match status" value="2"/>
</dbReference>
<dbReference type="InterPro" id="IPR047252">
    <property type="entry name" value="TP53BP1-like"/>
</dbReference>
<keyword evidence="7" id="KW-1185">Reference proteome</keyword>